<feature type="region of interest" description="Disordered" evidence="1">
    <location>
        <begin position="1"/>
        <end position="23"/>
    </location>
</feature>
<organism evidence="2 3">
    <name type="scientific">Phialemonium atrogriseum</name>
    <dbReference type="NCBI Taxonomy" id="1093897"/>
    <lineage>
        <taxon>Eukaryota</taxon>
        <taxon>Fungi</taxon>
        <taxon>Dikarya</taxon>
        <taxon>Ascomycota</taxon>
        <taxon>Pezizomycotina</taxon>
        <taxon>Sordariomycetes</taxon>
        <taxon>Sordariomycetidae</taxon>
        <taxon>Cephalothecales</taxon>
        <taxon>Cephalothecaceae</taxon>
        <taxon>Phialemonium</taxon>
    </lineage>
</organism>
<dbReference type="RefSeq" id="XP_060288993.1">
    <property type="nucleotide sequence ID" value="XM_060424236.1"/>
</dbReference>
<dbReference type="Proteomes" id="UP001244011">
    <property type="component" value="Unassembled WGS sequence"/>
</dbReference>
<sequence length="228" mass="25067">MTDEELDRDWKPNGRRPQSTIARSFSQELGDIFRIDNSVADLDEQIDKRKQLITTQATELEALEARIREMEQRLRQRPPVGNAFDQPQASETGAEAPPPLPQKDHARRGAHDQRQQQQQQHSRSRAGTARQAHQAMPGALPPTPVASEGEYELVIRSRSTLPNTISSSSITGPTCISNLQSSSPSSPAPSLDEPGRHPKGYTPETANFADVADFVIVAAQDGDDEQDA</sequence>
<feature type="compositionally biased region" description="Basic and acidic residues" evidence="1">
    <location>
        <begin position="102"/>
        <end position="114"/>
    </location>
</feature>
<feature type="compositionally biased region" description="Low complexity" evidence="1">
    <location>
        <begin position="115"/>
        <end position="127"/>
    </location>
</feature>
<evidence type="ECO:0000256" key="1">
    <source>
        <dbReference type="SAM" id="MobiDB-lite"/>
    </source>
</evidence>
<proteinExistence type="predicted"/>
<keyword evidence="3" id="KW-1185">Reference proteome</keyword>
<evidence type="ECO:0000313" key="3">
    <source>
        <dbReference type="Proteomes" id="UP001244011"/>
    </source>
</evidence>
<comment type="caution">
    <text evidence="2">The sequence shown here is derived from an EMBL/GenBank/DDBJ whole genome shotgun (WGS) entry which is preliminary data.</text>
</comment>
<protein>
    <submittedName>
        <fullName evidence="2">Uncharacterized protein</fullName>
    </submittedName>
</protein>
<name>A0AAJ0CA49_9PEZI</name>
<reference evidence="2" key="1">
    <citation type="submission" date="2023-06" db="EMBL/GenBank/DDBJ databases">
        <title>Genome-scale phylogeny and comparative genomics of the fungal order Sordariales.</title>
        <authorList>
            <consortium name="Lawrence Berkeley National Laboratory"/>
            <person name="Hensen N."/>
            <person name="Bonometti L."/>
            <person name="Westerberg I."/>
            <person name="Brannstrom I.O."/>
            <person name="Guillou S."/>
            <person name="Cros-Aarteil S."/>
            <person name="Calhoun S."/>
            <person name="Haridas S."/>
            <person name="Kuo A."/>
            <person name="Mondo S."/>
            <person name="Pangilinan J."/>
            <person name="Riley R."/>
            <person name="Labutti K."/>
            <person name="Andreopoulos B."/>
            <person name="Lipzen A."/>
            <person name="Chen C."/>
            <person name="Yanf M."/>
            <person name="Daum C."/>
            <person name="Ng V."/>
            <person name="Clum A."/>
            <person name="Steindorff A."/>
            <person name="Ohm R."/>
            <person name="Martin F."/>
            <person name="Silar P."/>
            <person name="Natvig D."/>
            <person name="Lalanne C."/>
            <person name="Gautier V."/>
            <person name="Ament-Velasquez S.L."/>
            <person name="Kruys A."/>
            <person name="Hutchinson M.I."/>
            <person name="Powell A.J."/>
            <person name="Barry K."/>
            <person name="Miller A.N."/>
            <person name="Grigoriev I.V."/>
            <person name="Debuchy R."/>
            <person name="Gladieux P."/>
            <person name="Thoren M.H."/>
            <person name="Johannesson H."/>
        </authorList>
    </citation>
    <scope>NUCLEOTIDE SEQUENCE</scope>
    <source>
        <strain evidence="2">8032-3</strain>
    </source>
</reference>
<dbReference type="EMBL" id="MU838997">
    <property type="protein sequence ID" value="KAK1772780.1"/>
    <property type="molecule type" value="Genomic_DNA"/>
</dbReference>
<feature type="compositionally biased region" description="Polar residues" evidence="1">
    <location>
        <begin position="157"/>
        <end position="180"/>
    </location>
</feature>
<accession>A0AAJ0CA49</accession>
<feature type="region of interest" description="Disordered" evidence="1">
    <location>
        <begin position="70"/>
        <end position="208"/>
    </location>
</feature>
<evidence type="ECO:0000313" key="2">
    <source>
        <dbReference type="EMBL" id="KAK1772780.1"/>
    </source>
</evidence>
<feature type="compositionally biased region" description="Low complexity" evidence="1">
    <location>
        <begin position="181"/>
        <end position="190"/>
    </location>
</feature>
<dbReference type="GeneID" id="85307423"/>
<gene>
    <name evidence="2" type="ORF">QBC33DRAFT_443748</name>
</gene>
<dbReference type="AlphaFoldDB" id="A0AAJ0CA49"/>